<dbReference type="RefSeq" id="WP_055401897.1">
    <property type="nucleotide sequence ID" value="NZ_JAMXAX010000108.1"/>
</dbReference>
<dbReference type="Gene3D" id="3.40.50.300">
    <property type="entry name" value="P-loop containing nucleotide triphosphate hydrolases"/>
    <property type="match status" value="1"/>
</dbReference>
<evidence type="ECO:0008006" key="3">
    <source>
        <dbReference type="Google" id="ProtNLM"/>
    </source>
</evidence>
<organism evidence="1 2">
    <name type="scientific">Acidovorax facilis</name>
    <dbReference type="NCBI Taxonomy" id="12917"/>
    <lineage>
        <taxon>Bacteria</taxon>
        <taxon>Pseudomonadati</taxon>
        <taxon>Pseudomonadota</taxon>
        <taxon>Betaproteobacteria</taxon>
        <taxon>Burkholderiales</taxon>
        <taxon>Comamonadaceae</taxon>
        <taxon>Acidovorax</taxon>
    </lineage>
</organism>
<keyword evidence="2" id="KW-1185">Reference proteome</keyword>
<dbReference type="InterPro" id="IPR027417">
    <property type="entry name" value="P-loop_NTPase"/>
</dbReference>
<dbReference type="EMBL" id="JBHSAJ010000185">
    <property type="protein sequence ID" value="MFC3938662.1"/>
    <property type="molecule type" value="Genomic_DNA"/>
</dbReference>
<accession>A0ABV8DK95</accession>
<evidence type="ECO:0000313" key="1">
    <source>
        <dbReference type="EMBL" id="MFC3938662.1"/>
    </source>
</evidence>
<dbReference type="SUPFAM" id="SSF52540">
    <property type="entry name" value="P-loop containing nucleoside triphosphate hydrolases"/>
    <property type="match status" value="1"/>
</dbReference>
<name>A0ABV8DK95_9BURK</name>
<reference evidence="2" key="1">
    <citation type="journal article" date="2019" name="Int. J. Syst. Evol. Microbiol.">
        <title>The Global Catalogue of Microorganisms (GCM) 10K type strain sequencing project: providing services to taxonomists for standard genome sequencing and annotation.</title>
        <authorList>
            <consortium name="The Broad Institute Genomics Platform"/>
            <consortium name="The Broad Institute Genome Sequencing Center for Infectious Disease"/>
            <person name="Wu L."/>
            <person name="Ma J."/>
        </authorList>
    </citation>
    <scope>NUCLEOTIDE SEQUENCE [LARGE SCALE GENOMIC DNA]</scope>
    <source>
        <strain evidence="2">CCUG 2113</strain>
    </source>
</reference>
<comment type="caution">
    <text evidence="1">The sequence shown here is derived from an EMBL/GenBank/DDBJ whole genome shotgun (WGS) entry which is preliminary data.</text>
</comment>
<evidence type="ECO:0000313" key="2">
    <source>
        <dbReference type="Proteomes" id="UP001595693"/>
    </source>
</evidence>
<protein>
    <recommendedName>
        <fullName evidence="3">ATP-binding protein</fullName>
    </recommendedName>
</protein>
<proteinExistence type="predicted"/>
<dbReference type="Proteomes" id="UP001595693">
    <property type="component" value="Unassembled WGS sequence"/>
</dbReference>
<gene>
    <name evidence="1" type="ORF">ACFOW3_28990</name>
</gene>
<sequence length="191" mass="20795">MGSGPDLSAVDAGGLFSYRSSVQMKVFQKHAVSQGGISPGDATHLVLVGGLPGAGKTHAAGRLQALGWTLYDDFQNQAVDDSGHFKDSRLYADLVLNLRAGCRCVVSDLRMVHKNYRKGAAEALLRDAVQVASELHLFENDPAQCAQNVRSAGDALRETLRLKEIKHWTRYFSAPPEAVLHPVWRPPHLAL</sequence>